<sequence length="82" mass="9283">MKQIASEEFPEIASFFKNDPKLQITEEERLLRIQTEQKENYRVPGTTPAVTARERSRDLHRVSLPTRASKNLVITVISASGG</sequence>
<reference evidence="1" key="1">
    <citation type="submission" date="2020-08" db="EMBL/GenBank/DDBJ databases">
        <title>Multicomponent nature underlies the extraordinary mechanical properties of spider dragline silk.</title>
        <authorList>
            <person name="Kono N."/>
            <person name="Nakamura H."/>
            <person name="Mori M."/>
            <person name="Yoshida Y."/>
            <person name="Ohtoshi R."/>
            <person name="Malay A.D."/>
            <person name="Moran D.A.P."/>
            <person name="Tomita M."/>
            <person name="Numata K."/>
            <person name="Arakawa K."/>
        </authorList>
    </citation>
    <scope>NUCLEOTIDE SEQUENCE</scope>
</reference>
<evidence type="ECO:0000313" key="1">
    <source>
        <dbReference type="EMBL" id="GFT28194.1"/>
    </source>
</evidence>
<name>A0A8X6NQ37_NEPPI</name>
<keyword evidence="2" id="KW-1185">Reference proteome</keyword>
<comment type="caution">
    <text evidence="1">The sequence shown here is derived from an EMBL/GenBank/DDBJ whole genome shotgun (WGS) entry which is preliminary data.</text>
</comment>
<dbReference type="EMBL" id="BMAW01060826">
    <property type="protein sequence ID" value="GFT28194.1"/>
    <property type="molecule type" value="Genomic_DNA"/>
</dbReference>
<proteinExistence type="predicted"/>
<protein>
    <submittedName>
        <fullName evidence="1">Uncharacterized protein</fullName>
    </submittedName>
</protein>
<dbReference type="AlphaFoldDB" id="A0A8X6NQ37"/>
<accession>A0A8X6NQ37</accession>
<dbReference type="Proteomes" id="UP000887013">
    <property type="component" value="Unassembled WGS sequence"/>
</dbReference>
<organism evidence="1 2">
    <name type="scientific">Nephila pilipes</name>
    <name type="common">Giant wood spider</name>
    <name type="synonym">Nephila maculata</name>
    <dbReference type="NCBI Taxonomy" id="299642"/>
    <lineage>
        <taxon>Eukaryota</taxon>
        <taxon>Metazoa</taxon>
        <taxon>Ecdysozoa</taxon>
        <taxon>Arthropoda</taxon>
        <taxon>Chelicerata</taxon>
        <taxon>Arachnida</taxon>
        <taxon>Araneae</taxon>
        <taxon>Araneomorphae</taxon>
        <taxon>Entelegynae</taxon>
        <taxon>Araneoidea</taxon>
        <taxon>Nephilidae</taxon>
        <taxon>Nephila</taxon>
    </lineage>
</organism>
<evidence type="ECO:0000313" key="2">
    <source>
        <dbReference type="Proteomes" id="UP000887013"/>
    </source>
</evidence>
<gene>
    <name evidence="1" type="ORF">NPIL_101241</name>
</gene>
<dbReference type="OrthoDB" id="10541848at2759"/>